<proteinExistence type="inferred from homology"/>
<comment type="cofactor">
    <cofactor evidence="1">
        <name>Mg(2+)</name>
        <dbReference type="ChEBI" id="CHEBI:18420"/>
    </cofactor>
</comment>
<sequence length="209" mass="22962">MDVAAVIPAFNEEKTIAQVVKTVREVPLVKEIIVVNDGSTDNTGRIAEEAGARVINLRSNMGKGGAMVVGVRSTQAGIILFLDADLIGLQPSHVYDLINPVLQGETEMTIGVFDEGRFATDLALFLTPYLSGQRAVKREIFETVSGLDLSRFGVEIALTRFVKSAGISFKEVELKQMSHLMKEEKLGLIKGFKARMKMYWEIAKCVGRN</sequence>
<evidence type="ECO:0000256" key="9">
    <source>
        <dbReference type="ARBA" id="ARBA00048997"/>
    </source>
</evidence>
<dbReference type="InterPro" id="IPR001173">
    <property type="entry name" value="Glyco_trans_2-like"/>
</dbReference>
<comment type="similarity">
    <text evidence="2">Belongs to the glycosyltransferase 2 family.</text>
</comment>
<organism evidence="11 12">
    <name type="scientific">Thermincola potens (strain JR)</name>
    <dbReference type="NCBI Taxonomy" id="635013"/>
    <lineage>
        <taxon>Bacteria</taxon>
        <taxon>Bacillati</taxon>
        <taxon>Bacillota</taxon>
        <taxon>Clostridia</taxon>
        <taxon>Eubacteriales</taxon>
        <taxon>Thermincolaceae</taxon>
        <taxon>Thermincola</taxon>
    </lineage>
</organism>
<dbReference type="EC" id="2.4.1.266" evidence="6"/>
<dbReference type="SUPFAM" id="SSF53448">
    <property type="entry name" value="Nucleotide-diphospho-sugar transferases"/>
    <property type="match status" value="1"/>
</dbReference>
<dbReference type="Gene3D" id="3.90.550.10">
    <property type="entry name" value="Spore Coat Polysaccharide Biosynthesis Protein SpsA, Chain A"/>
    <property type="match status" value="1"/>
</dbReference>
<dbReference type="PANTHER" id="PTHR48090:SF10">
    <property type="entry name" value="GLUCOSYL-3-PHOSPHOGLYCERATE SYNTHASE"/>
    <property type="match status" value="1"/>
</dbReference>
<dbReference type="CAZy" id="GT2">
    <property type="family name" value="Glycosyltransferase Family 2"/>
</dbReference>
<reference evidence="11 12" key="1">
    <citation type="submission" date="2010-05" db="EMBL/GenBank/DDBJ databases">
        <title>Complete sequence of Thermincola sp. JR.</title>
        <authorList>
            <consortium name="US DOE Joint Genome Institute"/>
            <person name="Lucas S."/>
            <person name="Copeland A."/>
            <person name="Lapidus A."/>
            <person name="Cheng J.-F."/>
            <person name="Bruce D."/>
            <person name="Goodwin L."/>
            <person name="Pitluck S."/>
            <person name="Chertkov O."/>
            <person name="Detter J.C."/>
            <person name="Han C."/>
            <person name="Tapia R."/>
            <person name="Land M."/>
            <person name="Hauser L."/>
            <person name="Kyrpides N."/>
            <person name="Mikhailova N."/>
            <person name="Hazen T.C."/>
            <person name="Woyke T."/>
        </authorList>
    </citation>
    <scope>NUCLEOTIDE SEQUENCE [LARGE SCALE GENOMIC DNA]</scope>
    <source>
        <strain evidence="11 12">JR</strain>
    </source>
</reference>
<dbReference type="Pfam" id="PF00535">
    <property type="entry name" value="Glycos_transf_2"/>
    <property type="match status" value="1"/>
</dbReference>
<dbReference type="HOGENOM" id="CLU_033536_6_1_9"/>
<evidence type="ECO:0000256" key="3">
    <source>
        <dbReference type="ARBA" id="ARBA00022676"/>
    </source>
</evidence>
<evidence type="ECO:0000256" key="1">
    <source>
        <dbReference type="ARBA" id="ARBA00001946"/>
    </source>
</evidence>
<dbReference type="Proteomes" id="UP000002377">
    <property type="component" value="Chromosome"/>
</dbReference>
<gene>
    <name evidence="11" type="ordered locus">TherJR_1369</name>
</gene>
<comment type="catalytic activity">
    <reaction evidence="9">
        <text>an NDP-alpha-D-glucose + (2R)-3-phosphoglycerate = (2R)-2-O-(alpha-D-glucopyranosyl)-3-phospho-glycerate + a ribonucleoside 5'-diphosphate + H(+)</text>
        <dbReference type="Rhea" id="RHEA:47244"/>
        <dbReference type="ChEBI" id="CHEBI:15378"/>
        <dbReference type="ChEBI" id="CHEBI:57930"/>
        <dbReference type="ChEBI" id="CHEBI:58272"/>
        <dbReference type="ChEBI" id="CHEBI:62600"/>
        <dbReference type="ChEBI" id="CHEBI:76533"/>
        <dbReference type="EC" id="2.4.1.266"/>
    </reaction>
    <physiologicalReaction direction="left-to-right" evidence="9">
        <dbReference type="Rhea" id="RHEA:47245"/>
    </physiologicalReaction>
</comment>
<evidence type="ECO:0000256" key="6">
    <source>
        <dbReference type="ARBA" id="ARBA00039022"/>
    </source>
</evidence>
<evidence type="ECO:0000256" key="4">
    <source>
        <dbReference type="ARBA" id="ARBA00022679"/>
    </source>
</evidence>
<keyword evidence="3" id="KW-0328">Glycosyltransferase</keyword>
<evidence type="ECO:0000256" key="5">
    <source>
        <dbReference type="ARBA" id="ARBA00022842"/>
    </source>
</evidence>
<dbReference type="CDD" id="cd04179">
    <property type="entry name" value="DPM_DPG-synthase_like"/>
    <property type="match status" value="1"/>
</dbReference>
<keyword evidence="5" id="KW-0460">Magnesium</keyword>
<keyword evidence="12" id="KW-1185">Reference proteome</keyword>
<dbReference type="InterPro" id="IPR029044">
    <property type="entry name" value="Nucleotide-diphossugar_trans"/>
</dbReference>
<name>D5XF05_THEPJ</name>
<comment type="catalytic activity">
    <reaction evidence="8">
        <text>(2R)-3-phosphoglycerate + UDP-alpha-D-glucose = (2R)-2-O-(alpha-D-glucopyranosyl)-3-phospho-glycerate + UDP + H(+)</text>
        <dbReference type="Rhea" id="RHEA:31319"/>
        <dbReference type="ChEBI" id="CHEBI:15378"/>
        <dbReference type="ChEBI" id="CHEBI:58223"/>
        <dbReference type="ChEBI" id="CHEBI:58272"/>
        <dbReference type="ChEBI" id="CHEBI:58885"/>
        <dbReference type="ChEBI" id="CHEBI:62600"/>
        <dbReference type="EC" id="2.4.1.266"/>
    </reaction>
    <physiologicalReaction direction="left-to-right" evidence="8">
        <dbReference type="Rhea" id="RHEA:31320"/>
    </physiologicalReaction>
</comment>
<keyword evidence="4 11" id="KW-0808">Transferase</keyword>
<dbReference type="RefSeq" id="WP_013120244.1">
    <property type="nucleotide sequence ID" value="NC_014152.1"/>
</dbReference>
<dbReference type="KEGG" id="tjr:TherJR_1369"/>
<dbReference type="GO" id="GO:0016757">
    <property type="term" value="F:glycosyltransferase activity"/>
    <property type="evidence" value="ECO:0007669"/>
    <property type="project" value="UniProtKB-KW"/>
</dbReference>
<evidence type="ECO:0000256" key="7">
    <source>
        <dbReference type="ARBA" id="ARBA00040894"/>
    </source>
</evidence>
<dbReference type="eggNOG" id="COG0463">
    <property type="taxonomic scope" value="Bacteria"/>
</dbReference>
<dbReference type="OrthoDB" id="9810303at2"/>
<evidence type="ECO:0000313" key="12">
    <source>
        <dbReference type="Proteomes" id="UP000002377"/>
    </source>
</evidence>
<accession>D5XF05</accession>
<dbReference type="PANTHER" id="PTHR48090">
    <property type="entry name" value="UNDECAPRENYL-PHOSPHATE 4-DEOXY-4-FORMAMIDO-L-ARABINOSE TRANSFERASE-RELATED"/>
    <property type="match status" value="1"/>
</dbReference>
<evidence type="ECO:0000313" key="11">
    <source>
        <dbReference type="EMBL" id="ADG82226.1"/>
    </source>
</evidence>
<dbReference type="EMBL" id="CP002028">
    <property type="protein sequence ID" value="ADG82226.1"/>
    <property type="molecule type" value="Genomic_DNA"/>
</dbReference>
<dbReference type="STRING" id="635013.TherJR_1369"/>
<evidence type="ECO:0000259" key="10">
    <source>
        <dbReference type="Pfam" id="PF00535"/>
    </source>
</evidence>
<evidence type="ECO:0000256" key="8">
    <source>
        <dbReference type="ARBA" id="ARBA00048689"/>
    </source>
</evidence>
<dbReference type="InterPro" id="IPR050256">
    <property type="entry name" value="Glycosyltransferase_2"/>
</dbReference>
<protein>
    <recommendedName>
        <fullName evidence="7">Glucosyl-3-phosphoglycerate synthase</fullName>
        <ecNumber evidence="6">2.4.1.266</ecNumber>
    </recommendedName>
</protein>
<dbReference type="AlphaFoldDB" id="D5XF05"/>
<evidence type="ECO:0000256" key="2">
    <source>
        <dbReference type="ARBA" id="ARBA00006739"/>
    </source>
</evidence>
<feature type="domain" description="Glycosyltransferase 2-like" evidence="10">
    <location>
        <begin position="6"/>
        <end position="116"/>
    </location>
</feature>